<organism evidence="2 3">
    <name type="scientific">Acinetobacter seifertii</name>
    <dbReference type="NCBI Taxonomy" id="1530123"/>
    <lineage>
        <taxon>Bacteria</taxon>
        <taxon>Pseudomonadati</taxon>
        <taxon>Pseudomonadota</taxon>
        <taxon>Gammaproteobacteria</taxon>
        <taxon>Moraxellales</taxon>
        <taxon>Moraxellaceae</taxon>
        <taxon>Acinetobacter</taxon>
        <taxon>Acinetobacter calcoaceticus/baumannii complex</taxon>
    </lineage>
</organism>
<reference evidence="2 3" key="2">
    <citation type="journal article" date="2015" name="Int. J. Syst. Evol. Microbiol.">
        <title>Acinetobacter seifertii sp. nov., a member of the Acinetobacter calcoaceticus-Acinetobacter baumannii complex isolated from human clinical specimens.</title>
        <authorList>
            <person name="Nemec A."/>
            <person name="Krizova L."/>
            <person name="Maixnerova M."/>
            <person name="Sedo O."/>
            <person name="Brisse S."/>
            <person name="Higgins P.G."/>
        </authorList>
    </citation>
    <scope>NUCLEOTIDE SEQUENCE [LARGE SCALE GENOMIC DNA]</scope>
    <source>
        <strain evidence="2 3">NIPH 973</strain>
    </source>
</reference>
<evidence type="ECO:0000313" key="2">
    <source>
        <dbReference type="EMBL" id="ENU41483.1"/>
    </source>
</evidence>
<name>N8S1N9_9GAMM</name>
<evidence type="ECO:0008006" key="4">
    <source>
        <dbReference type="Google" id="ProtNLM"/>
    </source>
</evidence>
<keyword evidence="1" id="KW-0732">Signal</keyword>
<accession>N8S1N9</accession>
<dbReference type="EMBL" id="APOO01000022">
    <property type="protein sequence ID" value="ENU41483.1"/>
    <property type="molecule type" value="Genomic_DNA"/>
</dbReference>
<evidence type="ECO:0000313" key="3">
    <source>
        <dbReference type="Proteomes" id="UP000013065"/>
    </source>
</evidence>
<dbReference type="Proteomes" id="UP000013065">
    <property type="component" value="Unassembled WGS sequence"/>
</dbReference>
<dbReference type="HOGENOM" id="CLU_3057546_0_0_6"/>
<feature type="signal peptide" evidence="1">
    <location>
        <begin position="1"/>
        <end position="23"/>
    </location>
</feature>
<comment type="caution">
    <text evidence="2">The sequence shown here is derived from an EMBL/GenBank/DDBJ whole genome shotgun (WGS) entry which is preliminary data.</text>
</comment>
<protein>
    <recommendedName>
        <fullName evidence="4">Lipoprotein</fullName>
    </recommendedName>
</protein>
<proteinExistence type="predicted"/>
<sequence>MKKALFLLGTCLLTAACSTTSYKSNTTTATSELKTAGQLNCLPTELCPSVSVR</sequence>
<dbReference type="PATRIC" id="fig|520709.3.peg.2310"/>
<dbReference type="PROSITE" id="PS51257">
    <property type="entry name" value="PROKAR_LIPOPROTEIN"/>
    <property type="match status" value="1"/>
</dbReference>
<reference evidence="3" key="1">
    <citation type="submission" date="2013-02" db="EMBL/GenBank/DDBJ databases">
        <title>The Genome Sequence of Acinetobacter sp. NIPH 973.</title>
        <authorList>
            <consortium name="The Broad Institute Genome Sequencing Platform"/>
            <consortium name="The Broad Institute Genome Sequencing Center for Infectious Disease"/>
            <person name="Cerqueira G."/>
            <person name="Feldgarden M."/>
            <person name="Courvalin P."/>
            <person name="Perichon B."/>
            <person name="Grillot-Courvalin C."/>
            <person name="Clermont D."/>
            <person name="Rocha E."/>
            <person name="Yoon E.-J."/>
            <person name="Nemec A."/>
            <person name="Walker B."/>
            <person name="Young S.K."/>
            <person name="Zeng Q."/>
            <person name="Gargeya S."/>
            <person name="Fitzgerald M."/>
            <person name="Haas B."/>
            <person name="Abouelleil A."/>
            <person name="Alvarado L."/>
            <person name="Arachchi H.M."/>
            <person name="Berlin A.M."/>
            <person name="Chapman S.B."/>
            <person name="Dewar J."/>
            <person name="Goldberg J."/>
            <person name="Griggs A."/>
            <person name="Gujja S."/>
            <person name="Hansen M."/>
            <person name="Howarth C."/>
            <person name="Imamovic A."/>
            <person name="Larimer J."/>
            <person name="McCowan C."/>
            <person name="Murphy C."/>
            <person name="Neiman D."/>
            <person name="Pearson M."/>
            <person name="Priest M."/>
            <person name="Roberts A."/>
            <person name="Saif S."/>
            <person name="Shea T."/>
            <person name="Sisk P."/>
            <person name="Sykes S."/>
            <person name="Wortman J."/>
            <person name="Nusbaum C."/>
            <person name="Birren B."/>
        </authorList>
    </citation>
    <scope>NUCLEOTIDE SEQUENCE [LARGE SCALE GENOMIC DNA]</scope>
    <source>
        <strain evidence="3">NIPH 973</strain>
    </source>
</reference>
<evidence type="ECO:0000256" key="1">
    <source>
        <dbReference type="SAM" id="SignalP"/>
    </source>
</evidence>
<gene>
    <name evidence="2" type="ORF">F985_02370</name>
</gene>
<dbReference type="AlphaFoldDB" id="N8S1N9"/>
<feature type="chain" id="PRO_5004131814" description="Lipoprotein" evidence="1">
    <location>
        <begin position="24"/>
        <end position="53"/>
    </location>
</feature>